<evidence type="ECO:0000256" key="1">
    <source>
        <dbReference type="SAM" id="MobiDB-lite"/>
    </source>
</evidence>
<gene>
    <name evidence="2" type="ORF">IE077_000195</name>
</gene>
<accession>A0ABQ7JCR2</accession>
<evidence type="ECO:0000313" key="3">
    <source>
        <dbReference type="Proteomes" id="UP000823046"/>
    </source>
</evidence>
<sequence length="268" mass="30844">MHKQSWQARRPSEGFQPSMQTSAQNRFMASQMNQQEAEELFRSIFGSLHIFDILRHPSFQNKSNGRNDLAGNFMGDSVIDDLLEKLSSGSNIVGTFTHSSIISKNGQLVEQTTTTIRYSDGTKVERMDEKVIGNVAKDNQPFENFSQRVFYQSHSFDQKSHFNHTGFPHTSLWEENNTHQSKPATATSRKRESGDFAFSRVSAPRKNAPFSSILSQLSHFFERIWNIEVVQYMRIILSRILRSVSYAILSRLLRKTLHHLIRLWSTGK</sequence>
<proteinExistence type="predicted"/>
<dbReference type="Proteomes" id="UP000823046">
    <property type="component" value="Unassembled WGS sequence"/>
</dbReference>
<keyword evidence="3" id="KW-1185">Reference proteome</keyword>
<evidence type="ECO:0000313" key="2">
    <source>
        <dbReference type="EMBL" id="KAF8821769.1"/>
    </source>
</evidence>
<dbReference type="EMBL" id="JADAQX010000129">
    <property type="protein sequence ID" value="KAF8821769.1"/>
    <property type="molecule type" value="Genomic_DNA"/>
</dbReference>
<organism evidence="2 3">
    <name type="scientific">Cardiosporidium cionae</name>
    <dbReference type="NCBI Taxonomy" id="476202"/>
    <lineage>
        <taxon>Eukaryota</taxon>
        <taxon>Sar</taxon>
        <taxon>Alveolata</taxon>
        <taxon>Apicomplexa</taxon>
        <taxon>Aconoidasida</taxon>
        <taxon>Nephromycida</taxon>
        <taxon>Cardiosporidium</taxon>
    </lineage>
</organism>
<name>A0ABQ7JCR2_9APIC</name>
<comment type="caution">
    <text evidence="2">The sequence shown here is derived from an EMBL/GenBank/DDBJ whole genome shotgun (WGS) entry which is preliminary data.</text>
</comment>
<feature type="region of interest" description="Disordered" evidence="1">
    <location>
        <begin position="168"/>
        <end position="193"/>
    </location>
</feature>
<protein>
    <submittedName>
        <fullName evidence="2">DnaJ domain-containing protein</fullName>
    </submittedName>
</protein>
<feature type="compositionally biased region" description="Polar residues" evidence="1">
    <location>
        <begin position="173"/>
        <end position="187"/>
    </location>
</feature>
<reference evidence="2 3" key="1">
    <citation type="journal article" date="2020" name="bioRxiv">
        <title>Metabolic contributions of an alphaproteobacterial endosymbiont in the apicomplexan Cardiosporidium cionae.</title>
        <authorList>
            <person name="Hunter E.S."/>
            <person name="Paight C.J."/>
            <person name="Lane C.E."/>
        </authorList>
    </citation>
    <scope>NUCLEOTIDE SEQUENCE [LARGE SCALE GENOMIC DNA]</scope>
    <source>
        <strain evidence="2">ESH_2018</strain>
    </source>
</reference>
<feature type="region of interest" description="Disordered" evidence="1">
    <location>
        <begin position="1"/>
        <end position="20"/>
    </location>
</feature>